<comment type="caution">
    <text evidence="1">The sequence shown here is derived from an EMBL/GenBank/DDBJ whole genome shotgun (WGS) entry which is preliminary data.</text>
</comment>
<gene>
    <name evidence="1" type="ORF">CSEC_0790</name>
</gene>
<dbReference type="RefSeq" id="WP_041017074.1">
    <property type="nucleotide sequence ID" value="NZ_CCEJ010000003.1"/>
</dbReference>
<dbReference type="AlphaFoldDB" id="A0A090DXW8"/>
<sequence length="113" mass="13070">MNSITVEMVEKFQILEKYQQRLPCTHTCKIVLKDGRKGKVAIEGPEIYILIQAMAKEKIVFKRTKDTCMLAWKPQTIDHFNDYAECPYSTFRNTSIAPLPNELLLSLFKNQSS</sequence>
<evidence type="ECO:0000313" key="1">
    <source>
        <dbReference type="EMBL" id="CDR33619.1"/>
    </source>
</evidence>
<reference evidence="1" key="1">
    <citation type="submission" date="2013-12" db="EMBL/GenBank/DDBJ databases">
        <authorList>
            <person name="Linke B."/>
        </authorList>
    </citation>
    <scope>NUCLEOTIDE SEQUENCE [LARGE SCALE GENOMIC DNA]</scope>
    <source>
        <strain evidence="1">CRIB-18</strain>
    </source>
</reference>
<keyword evidence="2" id="KW-1185">Reference proteome</keyword>
<protein>
    <submittedName>
        <fullName evidence="1">Uncharacterized protein</fullName>
    </submittedName>
</protein>
<dbReference type="Proteomes" id="UP000031552">
    <property type="component" value="Unassembled WGS sequence"/>
</dbReference>
<dbReference type="STRING" id="1437425.CSEC_0790"/>
<evidence type="ECO:0000313" key="2">
    <source>
        <dbReference type="Proteomes" id="UP000031552"/>
    </source>
</evidence>
<organism evidence="1 2">
    <name type="scientific">Candidatus Criblamydia sequanensis CRIB-18</name>
    <dbReference type="NCBI Taxonomy" id="1437425"/>
    <lineage>
        <taxon>Bacteria</taxon>
        <taxon>Pseudomonadati</taxon>
        <taxon>Chlamydiota</taxon>
        <taxon>Chlamydiia</taxon>
        <taxon>Parachlamydiales</taxon>
        <taxon>Candidatus Criblamydiaceae</taxon>
        <taxon>Candidatus Criblamydia</taxon>
    </lineage>
</organism>
<name>A0A090DXW8_9BACT</name>
<proteinExistence type="predicted"/>
<reference evidence="1" key="2">
    <citation type="submission" date="2014-09" db="EMBL/GenBank/DDBJ databases">
        <title>Criblamydia sequanensis harbors a mega-plasmid encoding arsenite resistance.</title>
        <authorList>
            <person name="Bertelli C."/>
            <person name="Goesmann A."/>
            <person name="Greub G."/>
        </authorList>
    </citation>
    <scope>NUCLEOTIDE SEQUENCE [LARGE SCALE GENOMIC DNA]</scope>
    <source>
        <strain evidence="1">CRIB-18</strain>
    </source>
</reference>
<accession>A0A090DXW8</accession>
<dbReference type="EMBL" id="CCEJ010000003">
    <property type="protein sequence ID" value="CDR33619.1"/>
    <property type="molecule type" value="Genomic_DNA"/>
</dbReference>